<dbReference type="GO" id="GO:0005886">
    <property type="term" value="C:plasma membrane"/>
    <property type="evidence" value="ECO:0007669"/>
    <property type="project" value="TreeGrafter"/>
</dbReference>
<feature type="domain" description="SH3" evidence="5">
    <location>
        <begin position="79"/>
        <end position="138"/>
    </location>
</feature>
<dbReference type="AlphaFoldDB" id="A0A7J6B8I5"/>
<sequence>MYRIFLSLFIFVWVVCVCVNPDGRLFWLWFLQPVLRHDVVVIGKPPRSPVMSRRSCGSPVKGQNYSPAHRHPARDPLEDGGEPFQALYNYMPHNEDELELKEGDIVDVMEKCDDGWFVGTSRRSKFFGSFPGNYVKRL</sequence>
<evidence type="ECO:0000256" key="4">
    <source>
        <dbReference type="SAM" id="MobiDB-lite"/>
    </source>
</evidence>
<protein>
    <recommendedName>
        <fullName evidence="5">SH3 domain-containing protein</fullName>
    </recommendedName>
</protein>
<keyword evidence="7" id="KW-1185">Reference proteome</keyword>
<evidence type="ECO:0000313" key="7">
    <source>
        <dbReference type="Proteomes" id="UP000593565"/>
    </source>
</evidence>
<dbReference type="InterPro" id="IPR036028">
    <property type="entry name" value="SH3-like_dom_sf"/>
</dbReference>
<keyword evidence="2" id="KW-0677">Repeat</keyword>
<evidence type="ECO:0000259" key="5">
    <source>
        <dbReference type="PROSITE" id="PS50002"/>
    </source>
</evidence>
<dbReference type="Proteomes" id="UP000593565">
    <property type="component" value="Unassembled WGS sequence"/>
</dbReference>
<dbReference type="PROSITE" id="PS50002">
    <property type="entry name" value="SH3"/>
    <property type="match status" value="1"/>
</dbReference>
<dbReference type="FunFam" id="2.30.30.40:FF:000001">
    <property type="entry name" value="Sorbin and SH3 domain-containing protein 1 isoform 2"/>
    <property type="match status" value="1"/>
</dbReference>
<dbReference type="SMART" id="SM00326">
    <property type="entry name" value="SH3"/>
    <property type="match status" value="1"/>
</dbReference>
<dbReference type="Pfam" id="PF14604">
    <property type="entry name" value="SH3_9"/>
    <property type="match status" value="1"/>
</dbReference>
<comment type="caution">
    <text evidence="6">The sequence shown here is derived from an EMBL/GenBank/DDBJ whole genome shotgun (WGS) entry which is preliminary data.</text>
</comment>
<name>A0A7J6B8I5_AMEME</name>
<proteinExistence type="predicted"/>
<feature type="region of interest" description="Disordered" evidence="4">
    <location>
        <begin position="51"/>
        <end position="78"/>
    </location>
</feature>
<evidence type="ECO:0000256" key="2">
    <source>
        <dbReference type="ARBA" id="ARBA00022737"/>
    </source>
</evidence>
<dbReference type="PANTHER" id="PTHR14167">
    <property type="entry name" value="SH3 DOMAIN-CONTAINING"/>
    <property type="match status" value="1"/>
</dbReference>
<evidence type="ECO:0000256" key="1">
    <source>
        <dbReference type="ARBA" id="ARBA00022443"/>
    </source>
</evidence>
<dbReference type="SUPFAM" id="SSF50044">
    <property type="entry name" value="SH3-domain"/>
    <property type="match status" value="1"/>
</dbReference>
<reference evidence="6 7" key="1">
    <citation type="submission" date="2020-02" db="EMBL/GenBank/DDBJ databases">
        <title>A chromosome-scale genome assembly of the black bullhead catfish (Ameiurus melas).</title>
        <authorList>
            <person name="Wen M."/>
            <person name="Zham M."/>
            <person name="Cabau C."/>
            <person name="Klopp C."/>
            <person name="Donnadieu C."/>
            <person name="Roques C."/>
            <person name="Bouchez O."/>
            <person name="Lampietro C."/>
            <person name="Jouanno E."/>
            <person name="Herpin A."/>
            <person name="Louis A."/>
            <person name="Berthelot C."/>
            <person name="Parey E."/>
            <person name="Roest-Crollius H."/>
            <person name="Braasch I."/>
            <person name="Postlethwait J."/>
            <person name="Robinson-Rechavi M."/>
            <person name="Echchiki A."/>
            <person name="Begum T."/>
            <person name="Montfort J."/>
            <person name="Schartl M."/>
            <person name="Bobe J."/>
            <person name="Guiguen Y."/>
        </authorList>
    </citation>
    <scope>NUCLEOTIDE SEQUENCE [LARGE SCALE GENOMIC DNA]</scope>
    <source>
        <strain evidence="6">M_S1</strain>
        <tissue evidence="6">Blood</tissue>
    </source>
</reference>
<keyword evidence="1 3" id="KW-0728">SH3 domain</keyword>
<dbReference type="PRINTS" id="PR00452">
    <property type="entry name" value="SH3DOMAIN"/>
</dbReference>
<accession>A0A7J6B8I5</accession>
<organism evidence="6 7">
    <name type="scientific">Ameiurus melas</name>
    <name type="common">Black bullhead</name>
    <name type="synonym">Silurus melas</name>
    <dbReference type="NCBI Taxonomy" id="219545"/>
    <lineage>
        <taxon>Eukaryota</taxon>
        <taxon>Metazoa</taxon>
        <taxon>Chordata</taxon>
        <taxon>Craniata</taxon>
        <taxon>Vertebrata</taxon>
        <taxon>Euteleostomi</taxon>
        <taxon>Actinopterygii</taxon>
        <taxon>Neopterygii</taxon>
        <taxon>Teleostei</taxon>
        <taxon>Ostariophysi</taxon>
        <taxon>Siluriformes</taxon>
        <taxon>Ictaluridae</taxon>
        <taxon>Ameiurus</taxon>
    </lineage>
</organism>
<dbReference type="InterPro" id="IPR050384">
    <property type="entry name" value="Endophilin_SH3RF"/>
</dbReference>
<evidence type="ECO:0000313" key="6">
    <source>
        <dbReference type="EMBL" id="KAF4091373.1"/>
    </source>
</evidence>
<dbReference type="EMBL" id="JAAGNN010000003">
    <property type="protein sequence ID" value="KAF4091373.1"/>
    <property type="molecule type" value="Genomic_DNA"/>
</dbReference>
<evidence type="ECO:0000256" key="3">
    <source>
        <dbReference type="PROSITE-ProRule" id="PRU00192"/>
    </source>
</evidence>
<dbReference type="InterPro" id="IPR001452">
    <property type="entry name" value="SH3_domain"/>
</dbReference>
<dbReference type="PANTHER" id="PTHR14167:SF56">
    <property type="entry name" value="SORBIN AND SH3 DOMAIN-CONTAINING PROTEIN 2"/>
    <property type="match status" value="1"/>
</dbReference>
<gene>
    <name evidence="6" type="ORF">AMELA_G00036200</name>
</gene>
<dbReference type="Gene3D" id="2.30.30.40">
    <property type="entry name" value="SH3 Domains"/>
    <property type="match status" value="1"/>
</dbReference>